<evidence type="ECO:0000313" key="3">
    <source>
        <dbReference type="EMBL" id="PYI34056.1"/>
    </source>
</evidence>
<dbReference type="AlphaFoldDB" id="A0A2V5JE26"/>
<organism evidence="3 4">
    <name type="scientific">Aspergillus indologenus CBS 114.80</name>
    <dbReference type="NCBI Taxonomy" id="1450541"/>
    <lineage>
        <taxon>Eukaryota</taxon>
        <taxon>Fungi</taxon>
        <taxon>Dikarya</taxon>
        <taxon>Ascomycota</taxon>
        <taxon>Pezizomycotina</taxon>
        <taxon>Eurotiomycetes</taxon>
        <taxon>Eurotiomycetidae</taxon>
        <taxon>Eurotiales</taxon>
        <taxon>Aspergillaceae</taxon>
        <taxon>Aspergillus</taxon>
        <taxon>Aspergillus subgen. Circumdati</taxon>
    </lineage>
</organism>
<dbReference type="Proteomes" id="UP000248817">
    <property type="component" value="Unassembled WGS sequence"/>
</dbReference>
<accession>A0A2V5JE26</accession>
<name>A0A2V5JE26_9EURO</name>
<feature type="region of interest" description="Disordered" evidence="1">
    <location>
        <begin position="217"/>
        <end position="249"/>
    </location>
</feature>
<keyword evidence="2" id="KW-1133">Transmembrane helix</keyword>
<reference evidence="3 4" key="1">
    <citation type="submission" date="2018-02" db="EMBL/GenBank/DDBJ databases">
        <title>The genomes of Aspergillus section Nigri reveals drivers in fungal speciation.</title>
        <authorList>
            <consortium name="DOE Joint Genome Institute"/>
            <person name="Vesth T.C."/>
            <person name="Nybo J."/>
            <person name="Theobald S."/>
            <person name="Brandl J."/>
            <person name="Frisvad J.C."/>
            <person name="Nielsen K.F."/>
            <person name="Lyhne E.K."/>
            <person name="Kogle M.E."/>
            <person name="Kuo A."/>
            <person name="Riley R."/>
            <person name="Clum A."/>
            <person name="Nolan M."/>
            <person name="Lipzen A."/>
            <person name="Salamov A."/>
            <person name="Henrissat B."/>
            <person name="Wiebenga A."/>
            <person name="De vries R.P."/>
            <person name="Grigoriev I.V."/>
            <person name="Mortensen U.H."/>
            <person name="Andersen M.R."/>
            <person name="Baker S.E."/>
        </authorList>
    </citation>
    <scope>NUCLEOTIDE SEQUENCE [LARGE SCALE GENOMIC DNA]</scope>
    <source>
        <strain evidence="3 4">CBS 114.80</strain>
    </source>
</reference>
<dbReference type="PROSITE" id="PS51257">
    <property type="entry name" value="PROKAR_LIPOPROTEIN"/>
    <property type="match status" value="1"/>
</dbReference>
<keyword evidence="4" id="KW-1185">Reference proteome</keyword>
<keyword evidence="2" id="KW-0812">Transmembrane</keyword>
<protein>
    <submittedName>
        <fullName evidence="3">Uncharacterized protein</fullName>
    </submittedName>
</protein>
<evidence type="ECO:0000256" key="1">
    <source>
        <dbReference type="SAM" id="MobiDB-lite"/>
    </source>
</evidence>
<proteinExistence type="predicted"/>
<dbReference type="EMBL" id="KZ825479">
    <property type="protein sequence ID" value="PYI34056.1"/>
    <property type="molecule type" value="Genomic_DNA"/>
</dbReference>
<feature type="transmembrane region" description="Helical" evidence="2">
    <location>
        <begin position="23"/>
        <end position="45"/>
    </location>
</feature>
<gene>
    <name evidence="3" type="ORF">BP00DRAFT_493493</name>
</gene>
<feature type="compositionally biased region" description="Low complexity" evidence="1">
    <location>
        <begin position="228"/>
        <end position="245"/>
    </location>
</feature>
<sequence length="275" mass="28541">MAKSYDNIPPYTPMKSLGHELGILFGFLVACFVVMGVYVYVWHALERREAHRDKLRHQMLDTRRVDPHFHEQRLHPDYRPMGTSTTITAGSTTVLGGGGSVAGYSGYGSGYGYGGAGTAGTATPTATAATASGSAIGIEKMIEKRAELAGRQAYPHPHPHQQQQQYSGPQGAVGIGVAVTTPTGEEKEKEKGSFRKGSAAFGLGFGKRNLSLRSHPVESGAGAEVKRAGSAGSTASTASTGVSPGSAGGWAGVPGYYGAGKEVGVEMDVMGAKGH</sequence>
<keyword evidence="2" id="KW-0472">Membrane</keyword>
<evidence type="ECO:0000313" key="4">
    <source>
        <dbReference type="Proteomes" id="UP000248817"/>
    </source>
</evidence>
<evidence type="ECO:0000256" key="2">
    <source>
        <dbReference type="SAM" id="Phobius"/>
    </source>
</evidence>
<feature type="region of interest" description="Disordered" evidence="1">
    <location>
        <begin position="153"/>
        <end position="176"/>
    </location>
</feature>